<dbReference type="Proteomes" id="UP001164286">
    <property type="component" value="Unassembled WGS sequence"/>
</dbReference>
<organism evidence="1 2">
    <name type="scientific">Dioszegia hungarica</name>
    <dbReference type="NCBI Taxonomy" id="4972"/>
    <lineage>
        <taxon>Eukaryota</taxon>
        <taxon>Fungi</taxon>
        <taxon>Dikarya</taxon>
        <taxon>Basidiomycota</taxon>
        <taxon>Agaricomycotina</taxon>
        <taxon>Tremellomycetes</taxon>
        <taxon>Tremellales</taxon>
        <taxon>Bulleribasidiaceae</taxon>
        <taxon>Dioszegia</taxon>
    </lineage>
</organism>
<proteinExistence type="predicted"/>
<reference evidence="1" key="1">
    <citation type="journal article" date="2022" name="G3 (Bethesda)">
        <title>High quality genome of the basidiomycete yeast Dioszegia hungarica PDD-24b-2 isolated from cloud water.</title>
        <authorList>
            <person name="Jarrige D."/>
            <person name="Haridas S."/>
            <person name="Bleykasten-Grosshans C."/>
            <person name="Joly M."/>
            <person name="Nadalig T."/>
            <person name="Sancelme M."/>
            <person name="Vuilleumier S."/>
            <person name="Grigoriev I.V."/>
            <person name="Amato P."/>
            <person name="Bringel F."/>
        </authorList>
    </citation>
    <scope>NUCLEOTIDE SEQUENCE</scope>
    <source>
        <strain evidence="1">PDD-24b-2</strain>
    </source>
</reference>
<dbReference type="EMBL" id="JAKWFO010000003">
    <property type="protein sequence ID" value="KAI9637975.1"/>
    <property type="molecule type" value="Genomic_DNA"/>
</dbReference>
<dbReference type="GeneID" id="77731152"/>
<evidence type="ECO:0000313" key="1">
    <source>
        <dbReference type="EMBL" id="KAI9637975.1"/>
    </source>
</evidence>
<gene>
    <name evidence="1" type="ORF">MKK02DRAFT_42357</name>
</gene>
<dbReference type="AlphaFoldDB" id="A0AA38HCC4"/>
<sequence>MTSQTHPPLLSDKDGYLGLLNDPSQMTFLLEAWALARRILLIERSVEALVVMLSTKWDDTDAGELPGDVTLLRGAIRGFLSHNQPQFISSMSLDDWGSTRAIWPHHIHLKHSHVISGGTIEFATPPRLAVPGGGCGRPVKRLGQEVVPGEGGWCYEDMVYGGKVLARGLDTGAGDLVHEQNVAYG</sequence>
<accession>A0AA38HCC4</accession>
<keyword evidence="2" id="KW-1185">Reference proteome</keyword>
<comment type="caution">
    <text evidence="1">The sequence shown here is derived from an EMBL/GenBank/DDBJ whole genome shotgun (WGS) entry which is preliminary data.</text>
</comment>
<name>A0AA38HCC4_9TREE</name>
<protein>
    <submittedName>
        <fullName evidence="1">Uncharacterized protein</fullName>
    </submittedName>
</protein>
<dbReference type="RefSeq" id="XP_052947752.1">
    <property type="nucleotide sequence ID" value="XM_053091947.1"/>
</dbReference>
<evidence type="ECO:0000313" key="2">
    <source>
        <dbReference type="Proteomes" id="UP001164286"/>
    </source>
</evidence>